<feature type="signal peptide" evidence="2">
    <location>
        <begin position="1"/>
        <end position="33"/>
    </location>
</feature>
<feature type="chain" id="PRO_5026108630" description="Cellulose biosynthesis cyclic di-GMP-binding regulatory protein BcsB" evidence="2">
    <location>
        <begin position="34"/>
        <end position="649"/>
    </location>
</feature>
<evidence type="ECO:0000256" key="1">
    <source>
        <dbReference type="SAM" id="Phobius"/>
    </source>
</evidence>
<evidence type="ECO:0008006" key="5">
    <source>
        <dbReference type="Google" id="ProtNLM"/>
    </source>
</evidence>
<feature type="transmembrane region" description="Helical" evidence="1">
    <location>
        <begin position="623"/>
        <end position="643"/>
    </location>
</feature>
<organism evidence="3 4">
    <name type="scientific">Nocardia arthritidis</name>
    <dbReference type="NCBI Taxonomy" id="228602"/>
    <lineage>
        <taxon>Bacteria</taxon>
        <taxon>Bacillati</taxon>
        <taxon>Actinomycetota</taxon>
        <taxon>Actinomycetes</taxon>
        <taxon>Mycobacteriales</taxon>
        <taxon>Nocardiaceae</taxon>
        <taxon>Nocardia</taxon>
    </lineage>
</organism>
<dbReference type="RefSeq" id="WP_167472613.1">
    <property type="nucleotide sequence ID" value="NZ_CP046172.1"/>
</dbReference>
<evidence type="ECO:0000313" key="4">
    <source>
        <dbReference type="Proteomes" id="UP000503540"/>
    </source>
</evidence>
<dbReference type="AlphaFoldDB" id="A0A6G9Y8I5"/>
<proteinExistence type="predicted"/>
<evidence type="ECO:0000313" key="3">
    <source>
        <dbReference type="EMBL" id="QIS09521.1"/>
    </source>
</evidence>
<gene>
    <name evidence="3" type="ORF">F5544_08095</name>
</gene>
<keyword evidence="1" id="KW-0472">Membrane</keyword>
<keyword evidence="1" id="KW-1133">Transmembrane helix</keyword>
<dbReference type="KEGG" id="nah:F5544_08095"/>
<keyword evidence="1" id="KW-0812">Transmembrane</keyword>
<keyword evidence="2" id="KW-0732">Signal</keyword>
<keyword evidence="4" id="KW-1185">Reference proteome</keyword>
<dbReference type="Proteomes" id="UP000503540">
    <property type="component" value="Chromosome"/>
</dbReference>
<name>A0A6G9Y8I5_9NOCA</name>
<protein>
    <recommendedName>
        <fullName evidence="5">Cellulose biosynthesis cyclic di-GMP-binding regulatory protein BcsB</fullName>
    </recommendedName>
</protein>
<accession>A0A6G9Y8I5</accession>
<evidence type="ECO:0000256" key="2">
    <source>
        <dbReference type="SAM" id="SignalP"/>
    </source>
</evidence>
<dbReference type="EMBL" id="CP046172">
    <property type="protein sequence ID" value="QIS09521.1"/>
    <property type="molecule type" value="Genomic_DNA"/>
</dbReference>
<sequence>MALRARLQKMGLLGAACLIAVLPGTVAPGSATAVSGDVPLALPALGMGKSLTFPGGQHQVSLVLPVLPGLSPTALIGTIQLPPHVARGTIEVASGDRLVDRIELPIGPPSPIRLSLAGAEVKNNAVALTLTSSLLPDPGWCVTDWWGRPLTLADANVVYSGEEIQPTTIADFLPPILHKLTMYLPAKPTEMESNTAMSLSTAIIARYSGQPVVVEVRRVVPDTQIPDHNPGFLERQVVIGESADAGLRLTNIGPAPVLRLTGDRKTLPDQTRLLTSDLTKVAISSGATAVSLPSAPRMAPDSVTLSELGQTQLSSTSIGQVRVDFGADQSRIGRPARDLRVRLLGTYTPLPETMSGSIMVEANGKYVDGWPVDSGGRIDRWIDIPNADLTRFTTISVTMHQTGLTQGCGLERPVTLTIDPDTEITSKAALPPIPGGFDALPQGLQPRVQVGMKDPGFGDTVRAVTILTGLQRLSVVPMRPEVVPFDRAASGGGPALLIAASGGVPSSIKLPLDPENDELTVTETGTGGEKAVVRIDPTVAFGSLQTTWSGGRTVVVASSTNAAGHLDRALDWLNADLDRWQQLHGAALFQAGDRDPEFFDPNAALGLNTNTKAPQEISVARKLVIAGSAVAAVAVLVGVVLLLRRRGTR</sequence>
<dbReference type="Gene3D" id="2.60.120.260">
    <property type="entry name" value="Galactose-binding domain-like"/>
    <property type="match status" value="1"/>
</dbReference>
<reference evidence="3 4" key="1">
    <citation type="journal article" date="2019" name="ACS Chem. Biol.">
        <title>Identification and Mobilization of a Cryptic Antibiotic Biosynthesis Gene Locus from a Human-Pathogenic Nocardia Isolate.</title>
        <authorList>
            <person name="Herisse M."/>
            <person name="Ishida K."/>
            <person name="Porter J.L."/>
            <person name="Howden B."/>
            <person name="Hertweck C."/>
            <person name="Stinear T.P."/>
            <person name="Pidot S.J."/>
        </authorList>
    </citation>
    <scope>NUCLEOTIDE SEQUENCE [LARGE SCALE GENOMIC DNA]</scope>
    <source>
        <strain evidence="3 4">AUSMDU00012717</strain>
    </source>
</reference>